<protein>
    <submittedName>
        <fullName evidence="2">Uncharacterized protein</fullName>
    </submittedName>
</protein>
<evidence type="ECO:0000313" key="3">
    <source>
        <dbReference type="Proteomes" id="UP000016033"/>
    </source>
</evidence>
<evidence type="ECO:0000256" key="1">
    <source>
        <dbReference type="SAM" id="MobiDB-lite"/>
    </source>
</evidence>
<accession>T5KUF4</accession>
<proteinExistence type="predicted"/>
<sequence length="253" mass="28482">MSTTELIEKKTIGEVEHIVHASGLWDGTGPVEFSDDGETWIEAWAPTLELDLSGNPVRVLIAHPEFARVEVYRKEVRIPTKVTIRWAEQYPAASEGWAGKWDRSPMRHLGRTVRMVAFRQTFRDLLGDIRIEEEVDERDLPAGSPTLTPDVPVERDWNAEIAAAETVEQIDQVEADARAARAFTPNAAGTARHRALRARRKAIVESAWALDHTTAPTAEPVQTPAVERPAPRDYLPPHNRADRRAARRKKGRR</sequence>
<feature type="region of interest" description="Disordered" evidence="1">
    <location>
        <begin position="212"/>
        <end position="253"/>
    </location>
</feature>
<gene>
    <name evidence="2" type="ORF">L687_12265</name>
</gene>
<dbReference type="EMBL" id="ATAO01000079">
    <property type="protein sequence ID" value="EQM83387.1"/>
    <property type="molecule type" value="Genomic_DNA"/>
</dbReference>
<dbReference type="AlphaFoldDB" id="T5KUF4"/>
<evidence type="ECO:0000313" key="2">
    <source>
        <dbReference type="EMBL" id="EQM83387.1"/>
    </source>
</evidence>
<name>T5KUF4_MICMQ</name>
<dbReference type="PATRIC" id="fig|1333857.3.peg.686"/>
<organism evidence="2 3">
    <name type="scientific">Microbacterium maritypicum MF109</name>
    <dbReference type="NCBI Taxonomy" id="1333857"/>
    <lineage>
        <taxon>Bacteria</taxon>
        <taxon>Bacillati</taxon>
        <taxon>Actinomycetota</taxon>
        <taxon>Actinomycetes</taxon>
        <taxon>Micrococcales</taxon>
        <taxon>Microbacteriaceae</taxon>
        <taxon>Microbacterium</taxon>
    </lineage>
</organism>
<comment type="caution">
    <text evidence="2">The sequence shown here is derived from an EMBL/GenBank/DDBJ whole genome shotgun (WGS) entry which is preliminary data.</text>
</comment>
<dbReference type="Proteomes" id="UP000016033">
    <property type="component" value="Unassembled WGS sequence"/>
</dbReference>
<reference evidence="2 3" key="1">
    <citation type="journal article" date="2013" name="Genome Announc.">
        <title>Whole-genome sequences of five oyster-associated bacteria show potential for crude oil hydrocarbon degradation.</title>
        <authorList>
            <person name="Chauhan A."/>
            <person name="Green S."/>
            <person name="Pathak A."/>
            <person name="Thomas J."/>
            <person name="Venkatramanan R."/>
        </authorList>
    </citation>
    <scope>NUCLEOTIDE SEQUENCE [LARGE SCALE GENOMIC DNA]</scope>
    <source>
        <strain evidence="2 3">MF109</strain>
    </source>
</reference>
<dbReference type="RefSeq" id="WP_021198666.1">
    <property type="nucleotide sequence ID" value="NZ_ATAO01000079.1"/>
</dbReference>